<dbReference type="OrthoDB" id="2252306at2759"/>
<gene>
    <name evidence="1" type="ORF">BC936DRAFT_144114</name>
</gene>
<reference evidence="1 2" key="1">
    <citation type="journal article" date="2018" name="New Phytol.">
        <title>Phylogenomics of Endogonaceae and evolution of mycorrhizas within Mucoromycota.</title>
        <authorList>
            <person name="Chang Y."/>
            <person name="Desiro A."/>
            <person name="Na H."/>
            <person name="Sandor L."/>
            <person name="Lipzen A."/>
            <person name="Clum A."/>
            <person name="Barry K."/>
            <person name="Grigoriev I.V."/>
            <person name="Martin F.M."/>
            <person name="Stajich J.E."/>
            <person name="Smith M.E."/>
            <person name="Bonito G."/>
            <person name="Spatafora J.W."/>
        </authorList>
    </citation>
    <scope>NUCLEOTIDE SEQUENCE [LARGE SCALE GENOMIC DNA]</scope>
    <source>
        <strain evidence="1 2">GMNB39</strain>
    </source>
</reference>
<dbReference type="Proteomes" id="UP000268093">
    <property type="component" value="Unassembled WGS sequence"/>
</dbReference>
<name>A0A432ZY28_9FUNG</name>
<evidence type="ECO:0000313" key="2">
    <source>
        <dbReference type="Proteomes" id="UP000268093"/>
    </source>
</evidence>
<comment type="caution">
    <text evidence="1">The sequence shown here is derived from an EMBL/GenBank/DDBJ whole genome shotgun (WGS) entry which is preliminary data.</text>
</comment>
<proteinExistence type="predicted"/>
<keyword evidence="2" id="KW-1185">Reference proteome</keyword>
<dbReference type="EMBL" id="RBNI01030314">
    <property type="protein sequence ID" value="RUO95411.1"/>
    <property type="molecule type" value="Genomic_DNA"/>
</dbReference>
<accession>A0A432ZY28</accession>
<organism evidence="1 2">
    <name type="scientific">Jimgerdemannia flammicorona</name>
    <dbReference type="NCBI Taxonomy" id="994334"/>
    <lineage>
        <taxon>Eukaryota</taxon>
        <taxon>Fungi</taxon>
        <taxon>Fungi incertae sedis</taxon>
        <taxon>Mucoromycota</taxon>
        <taxon>Mucoromycotina</taxon>
        <taxon>Endogonomycetes</taxon>
        <taxon>Endogonales</taxon>
        <taxon>Endogonaceae</taxon>
        <taxon>Jimgerdemannia</taxon>
    </lineage>
</organism>
<evidence type="ECO:0000313" key="1">
    <source>
        <dbReference type="EMBL" id="RUO95411.1"/>
    </source>
</evidence>
<protein>
    <submittedName>
        <fullName evidence="1">Uncharacterized protein</fullName>
    </submittedName>
</protein>
<sequence>MALIKTLLSVTLAALFVVSSQVAYACKGGINPTGNKDGNAILKAAASIKDGYYSLQNIKTGQFLYLQSKGNIIAPTKKGSKADNPTSQDIIWTFRQHPKTKFSSIRKKNAVRHEKCVSARWTISGNGGGCDDAATMWQCEIDNKKTKREVTVQDGEEQYDEEEENPDMGLNGTTIVKRYQPIREDKQLWVFQKVAGESNTFVIYALAHLFDMTPRCISNAPISGGTLLRDCKVNKHDSTMWWRMTRRRPKNLATI</sequence>
<dbReference type="PROSITE" id="PS51257">
    <property type="entry name" value="PROKAR_LIPOPROTEIN"/>
    <property type="match status" value="1"/>
</dbReference>